<sequence>CEEKFRVRSTYHAHVKRHRNEKQQASTIYVCVLQNCQYTTSNKASMKQHLTKVHDYKQEKGKIF</sequence>
<organism evidence="1 2">
    <name type="scientific">Adineta steineri</name>
    <dbReference type="NCBI Taxonomy" id="433720"/>
    <lineage>
        <taxon>Eukaryota</taxon>
        <taxon>Metazoa</taxon>
        <taxon>Spiralia</taxon>
        <taxon>Gnathifera</taxon>
        <taxon>Rotifera</taxon>
        <taxon>Eurotatoria</taxon>
        <taxon>Bdelloidea</taxon>
        <taxon>Adinetida</taxon>
        <taxon>Adinetidae</taxon>
        <taxon>Adineta</taxon>
    </lineage>
</organism>
<evidence type="ECO:0008006" key="3">
    <source>
        <dbReference type="Google" id="ProtNLM"/>
    </source>
</evidence>
<protein>
    <recommendedName>
        <fullName evidence="3">C2H2-type domain-containing protein</fullName>
    </recommendedName>
</protein>
<feature type="non-terminal residue" evidence="1">
    <location>
        <position position="1"/>
    </location>
</feature>
<gene>
    <name evidence="1" type="ORF">OKA104_LOCUS54765</name>
</gene>
<dbReference type="Proteomes" id="UP000663881">
    <property type="component" value="Unassembled WGS sequence"/>
</dbReference>
<proteinExistence type="predicted"/>
<dbReference type="Gene3D" id="3.30.160.60">
    <property type="entry name" value="Classic Zinc Finger"/>
    <property type="match status" value="1"/>
</dbReference>
<dbReference type="EMBL" id="CAJOAY010037170">
    <property type="protein sequence ID" value="CAF4462252.1"/>
    <property type="molecule type" value="Genomic_DNA"/>
</dbReference>
<accession>A0A820T6R1</accession>
<name>A0A820T6R1_9BILA</name>
<dbReference type="AlphaFoldDB" id="A0A820T6R1"/>
<evidence type="ECO:0000313" key="1">
    <source>
        <dbReference type="EMBL" id="CAF4462252.1"/>
    </source>
</evidence>
<comment type="caution">
    <text evidence="1">The sequence shown here is derived from an EMBL/GenBank/DDBJ whole genome shotgun (WGS) entry which is preliminary data.</text>
</comment>
<reference evidence="1" key="1">
    <citation type="submission" date="2021-02" db="EMBL/GenBank/DDBJ databases">
        <authorList>
            <person name="Nowell W R."/>
        </authorList>
    </citation>
    <scope>NUCLEOTIDE SEQUENCE</scope>
</reference>
<evidence type="ECO:0000313" key="2">
    <source>
        <dbReference type="Proteomes" id="UP000663881"/>
    </source>
</evidence>